<dbReference type="Gene3D" id="2.40.50.140">
    <property type="entry name" value="Nucleic acid-binding proteins"/>
    <property type="match status" value="1"/>
</dbReference>
<dbReference type="STRING" id="282301.A0A267F5Q8"/>
<dbReference type="PRINTS" id="PR01660">
    <property type="entry name" value="MCMPROTEIN4"/>
</dbReference>
<dbReference type="OrthoDB" id="10251574at2759"/>
<dbReference type="Pfam" id="PF00493">
    <property type="entry name" value="MCM"/>
    <property type="match status" value="1"/>
</dbReference>
<comment type="catalytic activity">
    <reaction evidence="11">
        <text>ATP + H2O = ADP + phosphate + H(+)</text>
        <dbReference type="Rhea" id="RHEA:13065"/>
        <dbReference type="ChEBI" id="CHEBI:15377"/>
        <dbReference type="ChEBI" id="CHEBI:15378"/>
        <dbReference type="ChEBI" id="CHEBI:30616"/>
        <dbReference type="ChEBI" id="CHEBI:43474"/>
        <dbReference type="ChEBI" id="CHEBI:456216"/>
        <dbReference type="EC" id="3.6.4.12"/>
    </reaction>
</comment>
<evidence type="ECO:0000256" key="11">
    <source>
        <dbReference type="RuleBase" id="RU368062"/>
    </source>
</evidence>
<dbReference type="SUPFAM" id="SSF50249">
    <property type="entry name" value="Nucleic acid-binding proteins"/>
    <property type="match status" value="1"/>
</dbReference>
<keyword evidence="4 10" id="KW-0547">Nucleotide-binding</keyword>
<dbReference type="Proteomes" id="UP000215902">
    <property type="component" value="Unassembled WGS sequence"/>
</dbReference>
<name>A0A267F5Q8_9PLAT</name>
<evidence type="ECO:0000256" key="8">
    <source>
        <dbReference type="ARBA" id="ARBA00023125"/>
    </source>
</evidence>
<keyword evidence="5 11" id="KW-0378">Hydrolase</keyword>
<dbReference type="FunFam" id="2.20.28.10:FF:000003">
    <property type="entry name" value="DNA helicase"/>
    <property type="match status" value="1"/>
</dbReference>
<dbReference type="Pfam" id="PF17207">
    <property type="entry name" value="MCM_OB"/>
    <property type="match status" value="1"/>
</dbReference>
<keyword evidence="6 11" id="KW-0347">Helicase</keyword>
<dbReference type="PROSITE" id="PS50051">
    <property type="entry name" value="MCM_2"/>
    <property type="match status" value="1"/>
</dbReference>
<comment type="subunit">
    <text evidence="11">Component of the MCM2-7 complex.</text>
</comment>
<feature type="domain" description="MCM C-terminal AAA(+) ATPase" evidence="13">
    <location>
        <begin position="381"/>
        <end position="587"/>
    </location>
</feature>
<dbReference type="GO" id="GO:0000727">
    <property type="term" value="P:double-strand break repair via break-induced replication"/>
    <property type="evidence" value="ECO:0007669"/>
    <property type="project" value="TreeGrafter"/>
</dbReference>
<dbReference type="Gene3D" id="1.10.10.10">
    <property type="entry name" value="Winged helix-like DNA-binding domain superfamily/Winged helix DNA-binding domain"/>
    <property type="match status" value="1"/>
</dbReference>
<dbReference type="InterPro" id="IPR027417">
    <property type="entry name" value="P-loop_NTPase"/>
</dbReference>
<dbReference type="GO" id="GO:0005634">
    <property type="term" value="C:nucleus"/>
    <property type="evidence" value="ECO:0007669"/>
    <property type="project" value="UniProtKB-SubCell"/>
</dbReference>
<keyword evidence="8 10" id="KW-0238">DNA-binding</keyword>
<feature type="region of interest" description="Disordered" evidence="12">
    <location>
        <begin position="1"/>
        <end position="70"/>
    </location>
</feature>
<dbReference type="InterPro" id="IPR003593">
    <property type="entry name" value="AAA+_ATPase"/>
</dbReference>
<dbReference type="SUPFAM" id="SSF52540">
    <property type="entry name" value="P-loop containing nucleoside triphosphate hydrolases"/>
    <property type="match status" value="1"/>
</dbReference>
<dbReference type="PANTHER" id="PTHR11630:SF66">
    <property type="entry name" value="DNA REPLICATION LICENSING FACTOR MCM4"/>
    <property type="match status" value="1"/>
</dbReference>
<protein>
    <recommendedName>
        <fullName evidence="11">DNA replication licensing factor MCM4</fullName>
        <ecNumber evidence="11">3.6.4.12</ecNumber>
    </recommendedName>
</protein>
<evidence type="ECO:0000256" key="10">
    <source>
        <dbReference type="RuleBase" id="RU004070"/>
    </source>
</evidence>
<dbReference type="GO" id="GO:0016887">
    <property type="term" value="F:ATP hydrolysis activity"/>
    <property type="evidence" value="ECO:0007669"/>
    <property type="project" value="RHEA"/>
</dbReference>
<evidence type="ECO:0000259" key="13">
    <source>
        <dbReference type="PROSITE" id="PS50051"/>
    </source>
</evidence>
<dbReference type="InterPro" id="IPR018525">
    <property type="entry name" value="MCM_CS"/>
</dbReference>
<dbReference type="SMART" id="SM00350">
    <property type="entry name" value="MCM"/>
    <property type="match status" value="1"/>
</dbReference>
<dbReference type="InterPro" id="IPR031327">
    <property type="entry name" value="MCM"/>
</dbReference>
<dbReference type="GO" id="GO:1902975">
    <property type="term" value="P:mitotic DNA replication initiation"/>
    <property type="evidence" value="ECO:0007669"/>
    <property type="project" value="TreeGrafter"/>
</dbReference>
<dbReference type="Gene3D" id="3.30.1640.10">
    <property type="entry name" value="mini-chromosome maintenance (MCM) complex, chain A, domain 1"/>
    <property type="match status" value="1"/>
</dbReference>
<comment type="subcellular location">
    <subcellularLocation>
        <location evidence="1">Nucleus</location>
    </subcellularLocation>
</comment>
<keyword evidence="9 11" id="KW-0539">Nucleus</keyword>
<evidence type="ECO:0000256" key="9">
    <source>
        <dbReference type="ARBA" id="ARBA00023242"/>
    </source>
</evidence>
<dbReference type="PROSITE" id="PS00847">
    <property type="entry name" value="MCM_1"/>
    <property type="match status" value="1"/>
</dbReference>
<dbReference type="Gene3D" id="3.40.50.300">
    <property type="entry name" value="P-loop containing nucleotide triphosphate hydrolases"/>
    <property type="match status" value="1"/>
</dbReference>
<evidence type="ECO:0000256" key="4">
    <source>
        <dbReference type="ARBA" id="ARBA00022741"/>
    </source>
</evidence>
<keyword evidence="15" id="KW-1185">Reference proteome</keyword>
<dbReference type="InterPro" id="IPR008047">
    <property type="entry name" value="MCM_4"/>
</dbReference>
<dbReference type="InterPro" id="IPR041562">
    <property type="entry name" value="MCM_lid"/>
</dbReference>
<dbReference type="InterPro" id="IPR033762">
    <property type="entry name" value="MCM_OB"/>
</dbReference>
<dbReference type="PANTHER" id="PTHR11630">
    <property type="entry name" value="DNA REPLICATION LICENSING FACTOR MCM FAMILY MEMBER"/>
    <property type="match status" value="1"/>
</dbReference>
<evidence type="ECO:0000256" key="5">
    <source>
        <dbReference type="ARBA" id="ARBA00022801"/>
    </source>
</evidence>
<gene>
    <name evidence="14" type="ORF">BOX15_Mlig033998g4</name>
</gene>
<dbReference type="InterPro" id="IPR012340">
    <property type="entry name" value="NA-bd_OB-fold"/>
</dbReference>
<accession>A0A267F5Q8</accession>
<dbReference type="GO" id="GO:0006271">
    <property type="term" value="P:DNA strand elongation involved in DNA replication"/>
    <property type="evidence" value="ECO:0007669"/>
    <property type="project" value="TreeGrafter"/>
</dbReference>
<comment type="caution">
    <text evidence="14">The sequence shown here is derived from an EMBL/GenBank/DDBJ whole genome shotgun (WGS) entry which is preliminary data.</text>
</comment>
<keyword evidence="3 11" id="KW-0235">DNA replication</keyword>
<comment type="similarity">
    <text evidence="2 10">Belongs to the MCM family.</text>
</comment>
<dbReference type="GO" id="GO:0017116">
    <property type="term" value="F:single-stranded DNA helicase activity"/>
    <property type="evidence" value="ECO:0007669"/>
    <property type="project" value="TreeGrafter"/>
</dbReference>
<dbReference type="EC" id="3.6.4.12" evidence="11"/>
<evidence type="ECO:0000256" key="2">
    <source>
        <dbReference type="ARBA" id="ARBA00008010"/>
    </source>
</evidence>
<dbReference type="GO" id="GO:0003697">
    <property type="term" value="F:single-stranded DNA binding"/>
    <property type="evidence" value="ECO:0007669"/>
    <property type="project" value="TreeGrafter"/>
</dbReference>
<dbReference type="FunFam" id="3.40.50.300:FF:000217">
    <property type="entry name" value="DNA helicase"/>
    <property type="match status" value="1"/>
</dbReference>
<comment type="function">
    <text evidence="11">Acts as component of the MCM2-7 complex (MCM complex) which is the replicative helicase essential for 'once per cell cycle' DNA replication initiation and elongation in eukaryotic cells. The active ATPase sites in the MCM2-7 ring are formed through the interaction surfaces of two neighboring subunits such that a critical structure of a conserved arginine finger motif is provided in trans relative to the ATP-binding site of the Walker A box of the adjacent subunit. The six ATPase active sites, however, are likely to contribute differentially to the complex helicase activity.</text>
</comment>
<dbReference type="PRINTS" id="PR01657">
    <property type="entry name" value="MCMFAMILY"/>
</dbReference>
<evidence type="ECO:0000256" key="7">
    <source>
        <dbReference type="ARBA" id="ARBA00022840"/>
    </source>
</evidence>
<evidence type="ECO:0000313" key="14">
    <source>
        <dbReference type="EMBL" id="PAA69098.1"/>
    </source>
</evidence>
<dbReference type="EMBL" id="NIVC01001347">
    <property type="protein sequence ID" value="PAA69098.1"/>
    <property type="molecule type" value="Genomic_DNA"/>
</dbReference>
<dbReference type="AlphaFoldDB" id="A0A267F5Q8"/>
<dbReference type="Pfam" id="PF17855">
    <property type="entry name" value="MCM_lid"/>
    <property type="match status" value="1"/>
</dbReference>
<evidence type="ECO:0000256" key="12">
    <source>
        <dbReference type="SAM" id="MobiDB-lite"/>
    </source>
</evidence>
<feature type="compositionally biased region" description="Polar residues" evidence="12">
    <location>
        <begin position="42"/>
        <end position="62"/>
    </location>
</feature>
<dbReference type="InterPro" id="IPR036388">
    <property type="entry name" value="WH-like_DNA-bd_sf"/>
</dbReference>
<dbReference type="InterPro" id="IPR027925">
    <property type="entry name" value="MCM_N"/>
</dbReference>
<reference evidence="14 15" key="1">
    <citation type="submission" date="2017-06" db="EMBL/GenBank/DDBJ databases">
        <title>A platform for efficient transgenesis in Macrostomum lignano, a flatworm model organism for stem cell research.</title>
        <authorList>
            <person name="Berezikov E."/>
        </authorList>
    </citation>
    <scope>NUCLEOTIDE SEQUENCE [LARGE SCALE GENOMIC DNA]</scope>
    <source>
        <strain evidence="14">DV1</strain>
        <tissue evidence="14">Whole organism</tissue>
    </source>
</reference>
<evidence type="ECO:0000256" key="3">
    <source>
        <dbReference type="ARBA" id="ARBA00022705"/>
    </source>
</evidence>
<dbReference type="SMART" id="SM00382">
    <property type="entry name" value="AAA"/>
    <property type="match status" value="1"/>
</dbReference>
<organism evidence="14 15">
    <name type="scientific">Macrostomum lignano</name>
    <dbReference type="NCBI Taxonomy" id="282301"/>
    <lineage>
        <taxon>Eukaryota</taxon>
        <taxon>Metazoa</taxon>
        <taxon>Spiralia</taxon>
        <taxon>Lophotrochozoa</taxon>
        <taxon>Platyhelminthes</taxon>
        <taxon>Rhabditophora</taxon>
        <taxon>Macrostomorpha</taxon>
        <taxon>Macrostomida</taxon>
        <taxon>Macrostomidae</taxon>
        <taxon>Macrostomum</taxon>
    </lineage>
</organism>
<evidence type="ECO:0000256" key="1">
    <source>
        <dbReference type="ARBA" id="ARBA00004123"/>
    </source>
</evidence>
<dbReference type="GO" id="GO:0042555">
    <property type="term" value="C:MCM complex"/>
    <property type="evidence" value="ECO:0007669"/>
    <property type="project" value="UniProtKB-UniRule"/>
</dbReference>
<proteinExistence type="inferred from homology"/>
<dbReference type="Pfam" id="PF14551">
    <property type="entry name" value="MCM_N"/>
    <property type="match status" value="1"/>
</dbReference>
<dbReference type="InterPro" id="IPR001208">
    <property type="entry name" value="MCM_dom"/>
</dbReference>
<dbReference type="Gene3D" id="2.20.28.10">
    <property type="match status" value="1"/>
</dbReference>
<evidence type="ECO:0000313" key="15">
    <source>
        <dbReference type="Proteomes" id="UP000215902"/>
    </source>
</evidence>
<dbReference type="GO" id="GO:0005524">
    <property type="term" value="F:ATP binding"/>
    <property type="evidence" value="ECO:0007669"/>
    <property type="project" value="UniProtKB-UniRule"/>
</dbReference>
<keyword evidence="7 10" id="KW-0067">ATP-binding</keyword>
<evidence type="ECO:0000256" key="6">
    <source>
        <dbReference type="ARBA" id="ARBA00022806"/>
    </source>
</evidence>
<sequence>MSEADRQQYQRPGGEPSGIHDSEVDYSSPLRYGTGGAGGPPSEQQPTSVSGAGVSSNRSTQRPGLREDQAERRTIALEPNAEDGGVVIWGTDVNVSRIERLFRTFITTFTPQEGAPPHYMGKLEEIYVLGDRHLDIDCVHLRQYSAELYRQLVTYPGEVIPALDVVTNAMFAEQYRDAVLEQEIMVRPFNCDRARSLRALDPEDIDQLVTVRGMVTRLSPIIPEMRVGLFTCSLCDQQAQSVLDRGRIVEPVLCPTCQGRNSFDLVHNRSKFTDKQRVKLQESPDEMPAGQTPQTLLVYAYGDLVDTVLPGDRVTITGIYRATPMRANPRQTSILSVFQTHIDVVHFEREKSGPDDIGDGSNCLSPARVEQLRSLNQKADLYERLSAAIAPSIYEHEDIKKGLLLQLFGGADKHFKDAGHFRSEINILLCGDPGTSKSQLLHYIYRLMPRGQYTSGKGSSAVGLTAYVTKEPDTGQVALQTGALVLADRGICCIDEFDKMTDHTRSILHEVMEQQTLSLAKAGIICQLNARTSILAAANPAHSNWDMRKSIVENVQLGHALLSRFDLIFLMLDPQDEMYDARLARHLVSCYYRGQDAMADESADAQLMRDYIGYAKANFQPKLSEEARIYLVSEYVEMRRIAGRGAVSAYPRQLESLIRLAEAHARMRWSSEVTKTDCQEARRLQREALKQAATDPATGLIDVNILTTGMSASLRKRRTEVAQAVTAYLEDSGAKVLTMQKLLEEVRSRTERLISRDLLEDALNQLRVEGRIDWSGNTVRRR</sequence>